<dbReference type="EC" id="3.1.3.15" evidence="3 8"/>
<keyword evidence="5 8" id="KW-0378">Hydrolase</keyword>
<evidence type="ECO:0000256" key="1">
    <source>
        <dbReference type="ARBA" id="ARBA00004970"/>
    </source>
</evidence>
<dbReference type="InterPro" id="IPR010140">
    <property type="entry name" value="Histidinol_P_phosphatase_HisJ"/>
</dbReference>
<dbReference type="OrthoDB" id="9775255at2"/>
<evidence type="ECO:0000256" key="8">
    <source>
        <dbReference type="RuleBase" id="RU366003"/>
    </source>
</evidence>
<evidence type="ECO:0000256" key="6">
    <source>
        <dbReference type="ARBA" id="ARBA00023102"/>
    </source>
</evidence>
<gene>
    <name evidence="10" type="ORF">D5281_10405</name>
</gene>
<keyword evidence="11" id="KW-1185">Reference proteome</keyword>
<evidence type="ECO:0000259" key="9">
    <source>
        <dbReference type="Pfam" id="PF02811"/>
    </source>
</evidence>
<protein>
    <recommendedName>
        <fullName evidence="3 8">Histidinol-phosphatase</fullName>
        <shortName evidence="8">HolPase</shortName>
        <ecNumber evidence="3 8">3.1.3.15</ecNumber>
    </recommendedName>
</protein>
<dbReference type="GO" id="GO:0005737">
    <property type="term" value="C:cytoplasm"/>
    <property type="evidence" value="ECO:0007669"/>
    <property type="project" value="TreeGrafter"/>
</dbReference>
<dbReference type="SUPFAM" id="SSF89550">
    <property type="entry name" value="PHP domain-like"/>
    <property type="match status" value="1"/>
</dbReference>
<evidence type="ECO:0000313" key="10">
    <source>
        <dbReference type="EMBL" id="NBJ92996.1"/>
    </source>
</evidence>
<dbReference type="Pfam" id="PF02811">
    <property type="entry name" value="PHP"/>
    <property type="match status" value="1"/>
</dbReference>
<evidence type="ECO:0000256" key="7">
    <source>
        <dbReference type="ARBA" id="ARBA00049158"/>
    </source>
</evidence>
<proteinExistence type="inferred from homology"/>
<dbReference type="GO" id="GO:0004401">
    <property type="term" value="F:histidinol-phosphatase activity"/>
    <property type="evidence" value="ECO:0007669"/>
    <property type="project" value="UniProtKB-UniRule"/>
</dbReference>
<evidence type="ECO:0000256" key="2">
    <source>
        <dbReference type="ARBA" id="ARBA00009152"/>
    </source>
</evidence>
<evidence type="ECO:0000256" key="5">
    <source>
        <dbReference type="ARBA" id="ARBA00022801"/>
    </source>
</evidence>
<dbReference type="InterPro" id="IPR004013">
    <property type="entry name" value="PHP_dom"/>
</dbReference>
<name>A0A9X5GSE7_9FIRM</name>
<dbReference type="InterPro" id="IPR016195">
    <property type="entry name" value="Pol/histidinol_Pase-like"/>
</dbReference>
<reference evidence="10" key="1">
    <citation type="submission" date="2018-09" db="EMBL/GenBank/DDBJ databases">
        <title>Murine metabolic-syndrome-specific gut microbial biobank.</title>
        <authorList>
            <person name="Liu C."/>
        </authorList>
    </citation>
    <scope>NUCLEOTIDE SEQUENCE</scope>
    <source>
        <strain evidence="10">D42-62</strain>
    </source>
</reference>
<dbReference type="AlphaFoldDB" id="A0A9X5GSE7"/>
<evidence type="ECO:0000256" key="4">
    <source>
        <dbReference type="ARBA" id="ARBA00022605"/>
    </source>
</evidence>
<dbReference type="NCBIfam" id="TIGR01856">
    <property type="entry name" value="hisJ_fam"/>
    <property type="match status" value="1"/>
</dbReference>
<dbReference type="Proteomes" id="UP001154420">
    <property type="component" value="Unassembled WGS sequence"/>
</dbReference>
<sequence length="255" mass="29802">MIANYHTHTWRCKHAEGIEREYIEKAIDGGLKILGFSDHTPMPYPKGYVSDVKMDMNQLEDYVDTILKLKAEYRKDMEIHLGLEVEYYPRYLEELLKAVHQYPIEYFLLAQHYLGNEINDFYSGTPTDSEEYLKRYCMQSQEALETGLFTYFAHPDLLNFSGNAEIYHKWMHQLCSHAKRLDIPLEINFLGIRGKRHYPNPDFWKIAGDVGNKVIFGADAHQPKTVWDPEILSAAKKMVDEFGLNLIDTVTFRKP</sequence>
<comment type="pathway">
    <text evidence="1 8">Amino-acid biosynthesis; L-histidine biosynthesis; L-histidine from 5-phospho-alpha-D-ribose 1-diphosphate: step 8/9.</text>
</comment>
<dbReference type="EMBL" id="QZDT01000014">
    <property type="protein sequence ID" value="NBJ92996.1"/>
    <property type="molecule type" value="Genomic_DNA"/>
</dbReference>
<dbReference type="PANTHER" id="PTHR21039:SF0">
    <property type="entry name" value="HISTIDINOL-PHOSPHATASE"/>
    <property type="match status" value="1"/>
</dbReference>
<comment type="caution">
    <text evidence="10">The sequence shown here is derived from an EMBL/GenBank/DDBJ whole genome shotgun (WGS) entry which is preliminary data.</text>
</comment>
<accession>A0A9X5GSE7</accession>
<dbReference type="GO" id="GO:0000105">
    <property type="term" value="P:L-histidine biosynthetic process"/>
    <property type="evidence" value="ECO:0007669"/>
    <property type="project" value="UniProtKB-UniRule"/>
</dbReference>
<dbReference type="CDD" id="cd12110">
    <property type="entry name" value="PHP_HisPPase_Hisj_like"/>
    <property type="match status" value="1"/>
</dbReference>
<keyword evidence="6 8" id="KW-0368">Histidine biosynthesis</keyword>
<dbReference type="RefSeq" id="WP_160560073.1">
    <property type="nucleotide sequence ID" value="NZ_QZDT01000014.1"/>
</dbReference>
<organism evidence="10 11">
    <name type="scientific">Parablautia muri</name>
    <dbReference type="NCBI Taxonomy" id="2320879"/>
    <lineage>
        <taxon>Bacteria</taxon>
        <taxon>Bacillati</taxon>
        <taxon>Bacillota</taxon>
        <taxon>Clostridia</taxon>
        <taxon>Lachnospirales</taxon>
        <taxon>Lachnospiraceae</taxon>
        <taxon>Parablautia</taxon>
    </lineage>
</organism>
<dbReference type="Gene3D" id="3.20.20.140">
    <property type="entry name" value="Metal-dependent hydrolases"/>
    <property type="match status" value="1"/>
</dbReference>
<comment type="similarity">
    <text evidence="2 8">Belongs to the PHP hydrolase family. HisK subfamily.</text>
</comment>
<evidence type="ECO:0000313" key="11">
    <source>
        <dbReference type="Proteomes" id="UP001154420"/>
    </source>
</evidence>
<evidence type="ECO:0000256" key="3">
    <source>
        <dbReference type="ARBA" id="ARBA00013085"/>
    </source>
</evidence>
<keyword evidence="4 8" id="KW-0028">Amino-acid biosynthesis</keyword>
<dbReference type="PANTHER" id="PTHR21039">
    <property type="entry name" value="HISTIDINOL PHOSPHATASE-RELATED"/>
    <property type="match status" value="1"/>
</dbReference>
<comment type="catalytic activity">
    <reaction evidence="7 8">
        <text>L-histidinol phosphate + H2O = L-histidinol + phosphate</text>
        <dbReference type="Rhea" id="RHEA:14465"/>
        <dbReference type="ChEBI" id="CHEBI:15377"/>
        <dbReference type="ChEBI" id="CHEBI:43474"/>
        <dbReference type="ChEBI" id="CHEBI:57699"/>
        <dbReference type="ChEBI" id="CHEBI:57980"/>
        <dbReference type="EC" id="3.1.3.15"/>
    </reaction>
</comment>
<feature type="domain" description="PHP" evidence="9">
    <location>
        <begin position="5"/>
        <end position="188"/>
    </location>
</feature>